<organism evidence="2 3">
    <name type="scientific">Bipolaris oryzae ATCC 44560</name>
    <dbReference type="NCBI Taxonomy" id="930090"/>
    <lineage>
        <taxon>Eukaryota</taxon>
        <taxon>Fungi</taxon>
        <taxon>Dikarya</taxon>
        <taxon>Ascomycota</taxon>
        <taxon>Pezizomycotina</taxon>
        <taxon>Dothideomycetes</taxon>
        <taxon>Pleosporomycetidae</taxon>
        <taxon>Pleosporales</taxon>
        <taxon>Pleosporineae</taxon>
        <taxon>Pleosporaceae</taxon>
        <taxon>Bipolaris</taxon>
    </lineage>
</organism>
<dbReference type="InterPro" id="IPR021109">
    <property type="entry name" value="Peptidase_aspartic_dom_sf"/>
</dbReference>
<dbReference type="eggNOG" id="ENOG502SS9D">
    <property type="taxonomic scope" value="Eukaryota"/>
</dbReference>
<dbReference type="GeneID" id="19121243"/>
<sequence>MEQSSSSEPVQSTRTLSEENLSQHNAAPYFQHHEASLEPLDYQDMLKQRWRPSFYEQVTLADCMESRVQAAAERTSAMGFDASSNLSHGRSTICASIHNTDPTAGFRASPKLAPQDTLDVTAVLTSWAVNDEILSLPEIMSPWPSSLCAEIDENLEPQEVLTTPETVIPKQRKTQKGLPLIFKVDSGSEEIMTGHDTGTEANHMSLELAQKLGYKINREEQEKGLFQLPTGKIIESVGQVIAQIQFAQGEGSKTSTFTCQFNVFSKLAMPALIGMAFLNATETLTTYRSRLATLPAGWKRSLRLCAVGNATNEVNCVLNGRDAKAIADTGSEIALVSGEYALRHGLLYEYSCEELELADGSLEHTSGFVDLVLAIQDPGSHDRKWTEKKVRFHVLESLRFEVLLDEAIVEDFKIFQRGIAFMLQLTSNITASLASIAHLRTIDQSVANGKEKLKRRWALLLQSVQLYTDTTSAPPVSGQPTFSLEKAEIEKEIRTLDKKRLQRRAEFRKTSPTVAETERSNQEESQYRAEREVLVQKLKALYPP</sequence>
<accession>W6ZU34</accession>
<feature type="compositionally biased region" description="Basic and acidic residues" evidence="1">
    <location>
        <begin position="516"/>
        <end position="528"/>
    </location>
</feature>
<dbReference type="Gene3D" id="2.40.70.10">
    <property type="entry name" value="Acid Proteases"/>
    <property type="match status" value="1"/>
</dbReference>
<feature type="region of interest" description="Disordered" evidence="1">
    <location>
        <begin position="505"/>
        <end position="528"/>
    </location>
</feature>
<dbReference type="RefSeq" id="XP_007682298.1">
    <property type="nucleotide sequence ID" value="XM_007684108.1"/>
</dbReference>
<reference evidence="2 3" key="1">
    <citation type="journal article" date="2013" name="PLoS Genet.">
        <title>Comparative genome structure, secondary metabolite, and effector coding capacity across Cochliobolus pathogens.</title>
        <authorList>
            <person name="Condon B.J."/>
            <person name="Leng Y."/>
            <person name="Wu D."/>
            <person name="Bushley K.E."/>
            <person name="Ohm R.A."/>
            <person name="Otillar R."/>
            <person name="Martin J."/>
            <person name="Schackwitz W."/>
            <person name="Grimwood J."/>
            <person name="MohdZainudin N."/>
            <person name="Xue C."/>
            <person name="Wang R."/>
            <person name="Manning V.A."/>
            <person name="Dhillon B."/>
            <person name="Tu Z.J."/>
            <person name="Steffenson B.J."/>
            <person name="Salamov A."/>
            <person name="Sun H."/>
            <person name="Lowry S."/>
            <person name="LaButti K."/>
            <person name="Han J."/>
            <person name="Copeland A."/>
            <person name="Lindquist E."/>
            <person name="Barry K."/>
            <person name="Schmutz J."/>
            <person name="Baker S.E."/>
            <person name="Ciuffetti L.M."/>
            <person name="Grigoriev I.V."/>
            <person name="Zhong S."/>
            <person name="Turgeon B.G."/>
        </authorList>
    </citation>
    <scope>NUCLEOTIDE SEQUENCE [LARGE SCALE GENOMIC DNA]</scope>
    <source>
        <strain evidence="2 3">ATCC 44560</strain>
    </source>
</reference>
<keyword evidence="3" id="KW-1185">Reference proteome</keyword>
<dbReference type="CDD" id="cd00303">
    <property type="entry name" value="retropepsin_like"/>
    <property type="match status" value="2"/>
</dbReference>
<dbReference type="EMBL" id="KI963919">
    <property type="protein sequence ID" value="EUC51059.1"/>
    <property type="molecule type" value="Genomic_DNA"/>
</dbReference>
<dbReference type="KEGG" id="bor:COCMIDRAFT_281"/>
<proteinExistence type="predicted"/>
<name>W6ZU34_COCMI</name>
<dbReference type="STRING" id="930090.W6ZU34"/>
<evidence type="ECO:0000313" key="2">
    <source>
        <dbReference type="EMBL" id="EUC51059.1"/>
    </source>
</evidence>
<dbReference type="HOGENOM" id="CLU_500548_0_0_1"/>
<dbReference type="OrthoDB" id="6079484at2759"/>
<protein>
    <submittedName>
        <fullName evidence="2">Uncharacterized protein</fullName>
    </submittedName>
</protein>
<evidence type="ECO:0000256" key="1">
    <source>
        <dbReference type="SAM" id="MobiDB-lite"/>
    </source>
</evidence>
<dbReference type="Proteomes" id="UP000054032">
    <property type="component" value="Unassembled WGS sequence"/>
</dbReference>
<gene>
    <name evidence="2" type="ORF">COCMIDRAFT_281</name>
</gene>
<evidence type="ECO:0000313" key="3">
    <source>
        <dbReference type="Proteomes" id="UP000054032"/>
    </source>
</evidence>
<dbReference type="AlphaFoldDB" id="W6ZU34"/>